<name>A0AA88N370_CHASR</name>
<feature type="signal peptide" evidence="1">
    <location>
        <begin position="1"/>
        <end position="37"/>
    </location>
</feature>
<keyword evidence="4" id="KW-1185">Reference proteome</keyword>
<feature type="domain" description="Endonuclease/exonuclease/phosphatase" evidence="2">
    <location>
        <begin position="63"/>
        <end position="220"/>
    </location>
</feature>
<keyword evidence="1" id="KW-0732">Signal</keyword>
<dbReference type="Proteomes" id="UP001187415">
    <property type="component" value="Unassembled WGS sequence"/>
</dbReference>
<sequence>MLAVFFSLNPCGVVQPGVKTFAFCFIMLFQLFEFASGDPLNCGSIVYTRDQLLPVLPSVIMGNVRSLSNKMDQLAALIRLQRVYRESSLLCFTETWLNQDTPDSVVSVNGFTLVRADRSAAESGKKKGGGLAVFVNNRWCNPGHITVKQQLCSKDVELVAVCVRPYYLPKEFSHVLAVTVYVPPSADTTAACERVHSTVSQLQTQHPQALILISGDFNHAWVSPG</sequence>
<dbReference type="AlphaFoldDB" id="A0AA88N370"/>
<dbReference type="PANTHER" id="PTHR47510">
    <property type="entry name" value="REVERSE TRANSCRIPTASE DOMAIN-CONTAINING PROTEIN"/>
    <property type="match status" value="1"/>
</dbReference>
<evidence type="ECO:0000313" key="3">
    <source>
        <dbReference type="EMBL" id="KAK2850760.1"/>
    </source>
</evidence>
<evidence type="ECO:0000259" key="2">
    <source>
        <dbReference type="Pfam" id="PF03372"/>
    </source>
</evidence>
<dbReference type="PANTHER" id="PTHR47510:SF3">
    <property type="entry name" value="ENDO_EXONUCLEASE_PHOSPHATASE DOMAIN-CONTAINING PROTEIN"/>
    <property type="match status" value="1"/>
</dbReference>
<evidence type="ECO:0000313" key="4">
    <source>
        <dbReference type="Proteomes" id="UP001187415"/>
    </source>
</evidence>
<comment type="caution">
    <text evidence="3">The sequence shown here is derived from an EMBL/GenBank/DDBJ whole genome shotgun (WGS) entry which is preliminary data.</text>
</comment>
<evidence type="ECO:0000256" key="1">
    <source>
        <dbReference type="SAM" id="SignalP"/>
    </source>
</evidence>
<organism evidence="3 4">
    <name type="scientific">Channa striata</name>
    <name type="common">Snakehead murrel</name>
    <name type="synonym">Ophicephalus striatus</name>
    <dbReference type="NCBI Taxonomy" id="64152"/>
    <lineage>
        <taxon>Eukaryota</taxon>
        <taxon>Metazoa</taxon>
        <taxon>Chordata</taxon>
        <taxon>Craniata</taxon>
        <taxon>Vertebrata</taxon>
        <taxon>Euteleostomi</taxon>
        <taxon>Actinopterygii</taxon>
        <taxon>Neopterygii</taxon>
        <taxon>Teleostei</taxon>
        <taxon>Neoteleostei</taxon>
        <taxon>Acanthomorphata</taxon>
        <taxon>Anabantaria</taxon>
        <taxon>Anabantiformes</taxon>
        <taxon>Channoidei</taxon>
        <taxon>Channidae</taxon>
        <taxon>Channa</taxon>
    </lineage>
</organism>
<dbReference type="Gene3D" id="3.60.10.10">
    <property type="entry name" value="Endonuclease/exonuclease/phosphatase"/>
    <property type="match status" value="1"/>
</dbReference>
<dbReference type="SUPFAM" id="SSF56219">
    <property type="entry name" value="DNase I-like"/>
    <property type="match status" value="1"/>
</dbReference>
<protein>
    <recommendedName>
        <fullName evidence="2">Endonuclease/exonuclease/phosphatase domain-containing protein</fullName>
    </recommendedName>
</protein>
<accession>A0AA88N370</accession>
<dbReference type="InterPro" id="IPR036691">
    <property type="entry name" value="Endo/exonu/phosph_ase_sf"/>
</dbReference>
<dbReference type="GO" id="GO:0003824">
    <property type="term" value="F:catalytic activity"/>
    <property type="evidence" value="ECO:0007669"/>
    <property type="project" value="InterPro"/>
</dbReference>
<dbReference type="InterPro" id="IPR005135">
    <property type="entry name" value="Endo/exonuclease/phosphatase"/>
</dbReference>
<feature type="chain" id="PRO_5041728714" description="Endonuclease/exonuclease/phosphatase domain-containing protein" evidence="1">
    <location>
        <begin position="38"/>
        <end position="225"/>
    </location>
</feature>
<dbReference type="Pfam" id="PF03372">
    <property type="entry name" value="Exo_endo_phos"/>
    <property type="match status" value="1"/>
</dbReference>
<reference evidence="3" key="1">
    <citation type="submission" date="2023-07" db="EMBL/GenBank/DDBJ databases">
        <title>Chromosome-level Genome Assembly of Striped Snakehead (Channa striata).</title>
        <authorList>
            <person name="Liu H."/>
        </authorList>
    </citation>
    <scope>NUCLEOTIDE SEQUENCE</scope>
    <source>
        <strain evidence="3">Gz</strain>
        <tissue evidence="3">Muscle</tissue>
    </source>
</reference>
<proteinExistence type="predicted"/>
<gene>
    <name evidence="3" type="ORF">Q5P01_007036</name>
</gene>
<dbReference type="EMBL" id="JAUPFM010000005">
    <property type="protein sequence ID" value="KAK2850760.1"/>
    <property type="molecule type" value="Genomic_DNA"/>
</dbReference>